<feature type="domain" description="FAD dependent oxidoreductase" evidence="2">
    <location>
        <begin position="38"/>
        <end position="393"/>
    </location>
</feature>
<dbReference type="PANTHER" id="PTHR13847">
    <property type="entry name" value="SARCOSINE DEHYDROGENASE-RELATED"/>
    <property type="match status" value="1"/>
</dbReference>
<comment type="caution">
    <text evidence="3">The sequence shown here is derived from an EMBL/GenBank/DDBJ whole genome shotgun (WGS) entry which is preliminary data.</text>
</comment>
<dbReference type="GO" id="GO:0005737">
    <property type="term" value="C:cytoplasm"/>
    <property type="evidence" value="ECO:0007669"/>
    <property type="project" value="TreeGrafter"/>
</dbReference>
<evidence type="ECO:0000313" key="4">
    <source>
        <dbReference type="Proteomes" id="UP000245765"/>
    </source>
</evidence>
<gene>
    <name evidence="3" type="ORF">DFH01_10740</name>
</gene>
<dbReference type="GO" id="GO:0016491">
    <property type="term" value="F:oxidoreductase activity"/>
    <property type="evidence" value="ECO:0007669"/>
    <property type="project" value="UniProtKB-KW"/>
</dbReference>
<dbReference type="AlphaFoldDB" id="A0A317FIC8"/>
<dbReference type="EMBL" id="QGNA01000002">
    <property type="protein sequence ID" value="PWS37709.1"/>
    <property type="molecule type" value="Genomic_DNA"/>
</dbReference>
<evidence type="ECO:0000259" key="2">
    <source>
        <dbReference type="Pfam" id="PF01266"/>
    </source>
</evidence>
<proteinExistence type="predicted"/>
<dbReference type="SUPFAM" id="SSF51905">
    <property type="entry name" value="FAD/NAD(P)-binding domain"/>
    <property type="match status" value="1"/>
</dbReference>
<organism evidence="3 4">
    <name type="scientific">Falsiroseomonas bella</name>
    <dbReference type="NCBI Taxonomy" id="2184016"/>
    <lineage>
        <taxon>Bacteria</taxon>
        <taxon>Pseudomonadati</taxon>
        <taxon>Pseudomonadota</taxon>
        <taxon>Alphaproteobacteria</taxon>
        <taxon>Acetobacterales</taxon>
        <taxon>Roseomonadaceae</taxon>
        <taxon>Falsiroseomonas</taxon>
    </lineage>
</organism>
<keyword evidence="4" id="KW-1185">Reference proteome</keyword>
<reference evidence="4" key="1">
    <citation type="submission" date="2018-05" db="EMBL/GenBank/DDBJ databases">
        <authorList>
            <person name="Du Z."/>
            <person name="Wang X."/>
        </authorList>
    </citation>
    <scope>NUCLEOTIDE SEQUENCE [LARGE SCALE GENOMIC DNA]</scope>
    <source>
        <strain evidence="4">CQN31</strain>
    </source>
</reference>
<dbReference type="Gene3D" id="3.30.9.10">
    <property type="entry name" value="D-Amino Acid Oxidase, subunit A, domain 2"/>
    <property type="match status" value="1"/>
</dbReference>
<dbReference type="InterPro" id="IPR006076">
    <property type="entry name" value="FAD-dep_OxRdtase"/>
</dbReference>
<accession>A0A317FIC8</accession>
<protein>
    <submittedName>
        <fullName evidence="3">FAD-dependent oxidoreductase</fullName>
    </submittedName>
</protein>
<evidence type="ECO:0000313" key="3">
    <source>
        <dbReference type="EMBL" id="PWS37709.1"/>
    </source>
</evidence>
<dbReference type="Gene3D" id="3.50.50.60">
    <property type="entry name" value="FAD/NAD(P)-binding domain"/>
    <property type="match status" value="1"/>
</dbReference>
<keyword evidence="1" id="KW-0560">Oxidoreductase</keyword>
<dbReference type="PANTHER" id="PTHR13847:SF287">
    <property type="entry name" value="FAD-DEPENDENT OXIDOREDUCTASE DOMAIN-CONTAINING PROTEIN 1"/>
    <property type="match status" value="1"/>
</dbReference>
<name>A0A317FIC8_9PROT</name>
<dbReference type="Proteomes" id="UP000245765">
    <property type="component" value="Unassembled WGS sequence"/>
</dbReference>
<dbReference type="InterPro" id="IPR036188">
    <property type="entry name" value="FAD/NAD-bd_sf"/>
</dbReference>
<evidence type="ECO:0000256" key="1">
    <source>
        <dbReference type="ARBA" id="ARBA00023002"/>
    </source>
</evidence>
<dbReference type="Pfam" id="PF01266">
    <property type="entry name" value="DAO"/>
    <property type="match status" value="1"/>
</dbReference>
<sequence>MAARPLPRIRGREVTGTPCSCKRSDRRAAAVRMANTTDVLVVGGGIAGCATAWMLAREGVEVTILERRAIGAGASGANAGSLHAQIAHEPFLTKGEAWARAYAPTLPLLGASLALWQRWPEELATDLDLATPGGLLVAETESQLADIARKAAIERAAGVAVELLDAAGIRRVAPYVSPRVIGGLFCPAEGKANPLATTPALARAATAAGARLLAPVALRALTREARGFRAETDAGVISAARVVNAAGAEAARVSALLGLDLPIEAHPIQVNVTEPAAPLIRHLVYHAVERLSLKQARNGGVLIGGGWPSCLRADGRLAADPRSMAENIAVAIAAVPAIADLRLLRTWPAIVNGTDDWRPILGEAPGIPGFFHAIFPWMGFSGAPITARITADLLLGRDPGFDLAPFRADRFAAFA</sequence>